<keyword evidence="2 3" id="KW-0040">ANK repeat</keyword>
<comment type="caution">
    <text evidence="4">The sequence shown here is derived from an EMBL/GenBank/DDBJ whole genome shotgun (WGS) entry which is preliminary data.</text>
</comment>
<dbReference type="PANTHER" id="PTHR24171">
    <property type="entry name" value="ANKYRIN REPEAT DOMAIN-CONTAINING PROTEIN 39-RELATED"/>
    <property type="match status" value="1"/>
</dbReference>
<evidence type="ECO:0000313" key="4">
    <source>
        <dbReference type="EMBL" id="CAL4080310.1"/>
    </source>
</evidence>
<accession>A0AAV2QH46</accession>
<gene>
    <name evidence="4" type="ORF">MNOR_LOCUS11239</name>
</gene>
<dbReference type="GO" id="GO:0004842">
    <property type="term" value="F:ubiquitin-protein transferase activity"/>
    <property type="evidence" value="ECO:0007669"/>
    <property type="project" value="TreeGrafter"/>
</dbReference>
<dbReference type="Gene3D" id="1.25.40.20">
    <property type="entry name" value="Ankyrin repeat-containing domain"/>
    <property type="match status" value="1"/>
</dbReference>
<dbReference type="GO" id="GO:0031436">
    <property type="term" value="C:BRCA1-BARD1 complex"/>
    <property type="evidence" value="ECO:0007669"/>
    <property type="project" value="TreeGrafter"/>
</dbReference>
<keyword evidence="5" id="KW-1185">Reference proteome</keyword>
<dbReference type="Proteomes" id="UP001497623">
    <property type="component" value="Unassembled WGS sequence"/>
</dbReference>
<dbReference type="PROSITE" id="PS50297">
    <property type="entry name" value="ANK_REP_REGION"/>
    <property type="match status" value="2"/>
</dbReference>
<dbReference type="EMBL" id="CAXKWB010005877">
    <property type="protein sequence ID" value="CAL4080310.1"/>
    <property type="molecule type" value="Genomic_DNA"/>
</dbReference>
<dbReference type="PROSITE" id="PS50088">
    <property type="entry name" value="ANK_REPEAT"/>
    <property type="match status" value="2"/>
</dbReference>
<dbReference type="InterPro" id="IPR036770">
    <property type="entry name" value="Ankyrin_rpt-contain_sf"/>
</dbReference>
<evidence type="ECO:0000256" key="1">
    <source>
        <dbReference type="ARBA" id="ARBA00022737"/>
    </source>
</evidence>
<sequence length="104" mass="11381">MFVVEPAFKLQYIENRFGSTPMHAACWNGNLAIVEELIQAHANKDSRTNLGKSPLQYACAAGHLNVVQKLLDAGSDADTKDNYGAILALALNRKGRWSVLVLLL</sequence>
<dbReference type="PANTHER" id="PTHR24171:SF8">
    <property type="entry name" value="BRCA1-ASSOCIATED RING DOMAIN PROTEIN 1"/>
    <property type="match status" value="1"/>
</dbReference>
<feature type="repeat" description="ANK" evidence="3">
    <location>
        <begin position="50"/>
        <end position="82"/>
    </location>
</feature>
<dbReference type="Pfam" id="PF12796">
    <property type="entry name" value="Ank_2"/>
    <property type="match status" value="1"/>
</dbReference>
<dbReference type="GO" id="GO:0085020">
    <property type="term" value="P:protein K6-linked ubiquitination"/>
    <property type="evidence" value="ECO:0007669"/>
    <property type="project" value="TreeGrafter"/>
</dbReference>
<dbReference type="SUPFAM" id="SSF48403">
    <property type="entry name" value="Ankyrin repeat"/>
    <property type="match status" value="1"/>
</dbReference>
<organism evidence="4 5">
    <name type="scientific">Meganyctiphanes norvegica</name>
    <name type="common">Northern krill</name>
    <name type="synonym">Thysanopoda norvegica</name>
    <dbReference type="NCBI Taxonomy" id="48144"/>
    <lineage>
        <taxon>Eukaryota</taxon>
        <taxon>Metazoa</taxon>
        <taxon>Ecdysozoa</taxon>
        <taxon>Arthropoda</taxon>
        <taxon>Crustacea</taxon>
        <taxon>Multicrustacea</taxon>
        <taxon>Malacostraca</taxon>
        <taxon>Eumalacostraca</taxon>
        <taxon>Eucarida</taxon>
        <taxon>Euphausiacea</taxon>
        <taxon>Euphausiidae</taxon>
        <taxon>Meganyctiphanes</taxon>
    </lineage>
</organism>
<evidence type="ECO:0000256" key="3">
    <source>
        <dbReference type="PROSITE-ProRule" id="PRU00023"/>
    </source>
</evidence>
<dbReference type="SMART" id="SM00248">
    <property type="entry name" value="ANK"/>
    <property type="match status" value="2"/>
</dbReference>
<name>A0AAV2QH46_MEGNR</name>
<dbReference type="InterPro" id="IPR002110">
    <property type="entry name" value="Ankyrin_rpt"/>
</dbReference>
<proteinExistence type="predicted"/>
<protein>
    <submittedName>
        <fullName evidence="4">Uncharacterized protein</fullName>
    </submittedName>
</protein>
<keyword evidence="1" id="KW-0677">Repeat</keyword>
<feature type="non-terminal residue" evidence="4">
    <location>
        <position position="104"/>
    </location>
</feature>
<evidence type="ECO:0000256" key="2">
    <source>
        <dbReference type="ARBA" id="ARBA00023043"/>
    </source>
</evidence>
<dbReference type="AlphaFoldDB" id="A0AAV2QH46"/>
<feature type="repeat" description="ANK" evidence="3">
    <location>
        <begin position="17"/>
        <end position="49"/>
    </location>
</feature>
<reference evidence="4 5" key="1">
    <citation type="submission" date="2024-05" db="EMBL/GenBank/DDBJ databases">
        <authorList>
            <person name="Wallberg A."/>
        </authorList>
    </citation>
    <scope>NUCLEOTIDE SEQUENCE [LARGE SCALE GENOMIC DNA]</scope>
</reference>
<dbReference type="GO" id="GO:0070531">
    <property type="term" value="C:BRCA1-A complex"/>
    <property type="evidence" value="ECO:0007669"/>
    <property type="project" value="TreeGrafter"/>
</dbReference>
<dbReference type="PRINTS" id="PR01415">
    <property type="entry name" value="ANKYRIN"/>
</dbReference>
<evidence type="ECO:0000313" key="5">
    <source>
        <dbReference type="Proteomes" id="UP001497623"/>
    </source>
</evidence>